<dbReference type="InterPro" id="IPR036320">
    <property type="entry name" value="Glycosyl_Trfase_fam3_N_dom_sf"/>
</dbReference>
<dbReference type="NCBIfam" id="NF004490">
    <property type="entry name" value="PRK05820.1"/>
    <property type="match status" value="1"/>
</dbReference>
<comment type="subunit">
    <text evidence="2 7">Homodimer.</text>
</comment>
<name>A0A679JT69_9HYPH</name>
<dbReference type="GO" id="GO:0005829">
    <property type="term" value="C:cytosol"/>
    <property type="evidence" value="ECO:0007669"/>
    <property type="project" value="TreeGrafter"/>
</dbReference>
<dbReference type="Gene3D" id="3.90.1170.30">
    <property type="entry name" value="Pyrimidine nucleoside phosphorylase-like, C-terminal domain"/>
    <property type="match status" value="1"/>
</dbReference>
<evidence type="ECO:0000259" key="8">
    <source>
        <dbReference type="SMART" id="SM00941"/>
    </source>
</evidence>
<dbReference type="HAMAP" id="MF_01628">
    <property type="entry name" value="Thymid_phosp"/>
    <property type="match status" value="1"/>
</dbReference>
<accession>A0A679JT69</accession>
<dbReference type="Pfam" id="PF07831">
    <property type="entry name" value="PYNP_C"/>
    <property type="match status" value="1"/>
</dbReference>
<dbReference type="SUPFAM" id="SSF54680">
    <property type="entry name" value="Pyrimidine nucleoside phosphorylase C-terminal domain"/>
    <property type="match status" value="1"/>
</dbReference>
<dbReference type="GO" id="GO:0004645">
    <property type="term" value="F:1,4-alpha-oligoglucan phosphorylase activity"/>
    <property type="evidence" value="ECO:0007669"/>
    <property type="project" value="InterPro"/>
</dbReference>
<dbReference type="InterPro" id="IPR013102">
    <property type="entry name" value="PYNP_C"/>
</dbReference>
<dbReference type="EC" id="2.4.2.4" evidence="3 7"/>
<keyword evidence="4 7" id="KW-0328">Glycosyltransferase</keyword>
<dbReference type="EMBL" id="LR743511">
    <property type="protein sequence ID" value="CAA2143642.1"/>
    <property type="molecule type" value="Genomic_DNA"/>
</dbReference>
<dbReference type="Gene3D" id="1.20.970.10">
    <property type="entry name" value="Transferase, Pyrimidine Nucleoside Phosphorylase, Chain C"/>
    <property type="match status" value="1"/>
</dbReference>
<dbReference type="InterPro" id="IPR000312">
    <property type="entry name" value="Glycosyl_Trfase_fam3"/>
</dbReference>
<evidence type="ECO:0000256" key="6">
    <source>
        <dbReference type="ARBA" id="ARBA00048550"/>
    </source>
</evidence>
<gene>
    <name evidence="7 9" type="primary">deoA</name>
    <name evidence="9" type="ORF">MBLL_02923</name>
</gene>
<evidence type="ECO:0000256" key="7">
    <source>
        <dbReference type="HAMAP-Rule" id="MF_01628"/>
    </source>
</evidence>
<dbReference type="PANTHER" id="PTHR10515">
    <property type="entry name" value="THYMIDINE PHOSPHORYLASE"/>
    <property type="match status" value="1"/>
</dbReference>
<evidence type="ECO:0000313" key="9">
    <source>
        <dbReference type="EMBL" id="CAA2143642.1"/>
    </source>
</evidence>
<dbReference type="NCBIfam" id="TIGR02644">
    <property type="entry name" value="Y_phosphoryl"/>
    <property type="match status" value="1"/>
</dbReference>
<organism evidence="9">
    <name type="scientific">Methylobacterium bullatum</name>
    <dbReference type="NCBI Taxonomy" id="570505"/>
    <lineage>
        <taxon>Bacteria</taxon>
        <taxon>Pseudomonadati</taxon>
        <taxon>Pseudomonadota</taxon>
        <taxon>Alphaproteobacteria</taxon>
        <taxon>Hyphomicrobiales</taxon>
        <taxon>Methylobacteriaceae</taxon>
        <taxon>Methylobacterium</taxon>
    </lineage>
</organism>
<dbReference type="Pfam" id="PF00591">
    <property type="entry name" value="Glycos_transf_3"/>
    <property type="match status" value="1"/>
</dbReference>
<dbReference type="PANTHER" id="PTHR10515:SF0">
    <property type="entry name" value="THYMIDINE PHOSPHORYLASE"/>
    <property type="match status" value="1"/>
</dbReference>
<evidence type="ECO:0000256" key="4">
    <source>
        <dbReference type="ARBA" id="ARBA00022676"/>
    </source>
</evidence>
<dbReference type="UniPathway" id="UPA00578">
    <property type="reaction ID" value="UER00638"/>
</dbReference>
<sequence>MLPQELIRAKRDGRVLTDGEITGFISGLTDGRVTEGQAAAFAMAVFFRGLSLPERVALTRAMTHSGTVLDWDLPGPVLDKHSTGGVGDTVSLALAPMVAACGGYVPMISGRGLGHTGGTLDKLTSIPGYDATPGLDRFRSVTRSIGCAIIGQTSDLAPADRRLYAIRDVTGTVESLDLITASILSKKLAAGLGGLVMDVKTGSGAFMAETNEARALAESIVAVANGAGLRTVALITDMDAPLASSAGNALEVAYAVDYLTGRSGEPAFHAVTVALCAEMLVLGGLATDIAEASRKVEDARDSGRAAEIFGRMVSALGGPADFIEKSDRYCPVAPVVRAVRSLTTGVVSQIETREIGLAVISLGGGRTRPQDGIDPAVGLSSLARPGDAADLLGIVHARNETQADAAERALRAAYRITPDAPLPRLAIIERIA</sequence>
<reference evidence="9" key="1">
    <citation type="submission" date="2019-12" db="EMBL/GenBank/DDBJ databases">
        <authorList>
            <person name="Cremers G."/>
        </authorList>
    </citation>
    <scope>NUCLEOTIDE SEQUENCE</scope>
    <source>
        <strain evidence="9">Mbul2</strain>
    </source>
</reference>
<dbReference type="InterPro" id="IPR036566">
    <property type="entry name" value="PYNP-like_C_sf"/>
</dbReference>
<dbReference type="Gene3D" id="3.40.1030.10">
    <property type="entry name" value="Nucleoside phosphorylase/phosphoribosyltransferase catalytic domain"/>
    <property type="match status" value="1"/>
</dbReference>
<dbReference type="AlphaFoldDB" id="A0A679JT69"/>
<dbReference type="InterPro" id="IPR017459">
    <property type="entry name" value="Glycosyl_Trfase_fam3_N_dom"/>
</dbReference>
<dbReference type="NCBIfam" id="TIGR02643">
    <property type="entry name" value="T_phosphoryl"/>
    <property type="match status" value="1"/>
</dbReference>
<comment type="similarity">
    <text evidence="1 7">Belongs to the thymidine/pyrimidine-nucleoside phosphorylase family.</text>
</comment>
<comment type="catalytic activity">
    <reaction evidence="6 7">
        <text>thymidine + phosphate = 2-deoxy-alpha-D-ribose 1-phosphate + thymine</text>
        <dbReference type="Rhea" id="RHEA:16037"/>
        <dbReference type="ChEBI" id="CHEBI:17748"/>
        <dbReference type="ChEBI" id="CHEBI:17821"/>
        <dbReference type="ChEBI" id="CHEBI:43474"/>
        <dbReference type="ChEBI" id="CHEBI:57259"/>
        <dbReference type="EC" id="2.4.2.4"/>
    </reaction>
</comment>
<dbReference type="GO" id="GO:0046104">
    <property type="term" value="P:thymidine metabolic process"/>
    <property type="evidence" value="ECO:0007669"/>
    <property type="project" value="UniProtKB-UniRule"/>
</dbReference>
<dbReference type="PIRSF" id="PIRSF000478">
    <property type="entry name" value="TP_PyNP"/>
    <property type="match status" value="1"/>
</dbReference>
<dbReference type="SUPFAM" id="SSF52418">
    <property type="entry name" value="Nucleoside phosphorylase/phosphoribosyltransferase catalytic domain"/>
    <property type="match status" value="1"/>
</dbReference>
<comment type="function">
    <text evidence="7">The enzymes which catalyze the reversible phosphorolysis of pyrimidine nucleosides are involved in the degradation of these compounds and in their utilization as carbon and energy sources, or in the rescue of pyrimidine bases for nucleotide synthesis.</text>
</comment>
<keyword evidence="5 7" id="KW-0808">Transferase</keyword>
<dbReference type="InterPro" id="IPR013465">
    <property type="entry name" value="Thymidine_Pase"/>
</dbReference>
<dbReference type="GO" id="GO:0006206">
    <property type="term" value="P:pyrimidine nucleobase metabolic process"/>
    <property type="evidence" value="ECO:0007669"/>
    <property type="project" value="InterPro"/>
</dbReference>
<evidence type="ECO:0000256" key="5">
    <source>
        <dbReference type="ARBA" id="ARBA00022679"/>
    </source>
</evidence>
<protein>
    <recommendedName>
        <fullName evidence="3 7">Thymidine phosphorylase</fullName>
        <ecNumber evidence="3 7">2.4.2.4</ecNumber>
    </recommendedName>
    <alternativeName>
        <fullName evidence="7">TdRPase</fullName>
    </alternativeName>
</protein>
<evidence type="ECO:0000256" key="2">
    <source>
        <dbReference type="ARBA" id="ARBA00011738"/>
    </source>
</evidence>
<feature type="domain" description="Pyrimidine nucleoside phosphorylase C-terminal" evidence="8">
    <location>
        <begin position="346"/>
        <end position="417"/>
    </location>
</feature>
<dbReference type="InterPro" id="IPR018090">
    <property type="entry name" value="Pyrmidine_PPas_bac/euk"/>
</dbReference>
<dbReference type="SUPFAM" id="SSF47648">
    <property type="entry name" value="Nucleoside phosphorylase/phosphoribosyltransferase N-terminal domain"/>
    <property type="match status" value="1"/>
</dbReference>
<proteinExistence type="inferred from homology"/>
<evidence type="ECO:0000256" key="3">
    <source>
        <dbReference type="ARBA" id="ARBA00011892"/>
    </source>
</evidence>
<dbReference type="SMART" id="SM00941">
    <property type="entry name" value="PYNP_C"/>
    <property type="match status" value="1"/>
</dbReference>
<dbReference type="Pfam" id="PF02885">
    <property type="entry name" value="Glycos_trans_3N"/>
    <property type="match status" value="1"/>
</dbReference>
<evidence type="ECO:0000256" key="1">
    <source>
        <dbReference type="ARBA" id="ARBA00006915"/>
    </source>
</evidence>
<dbReference type="GO" id="GO:0009032">
    <property type="term" value="F:thymidine phosphorylase activity"/>
    <property type="evidence" value="ECO:0007669"/>
    <property type="project" value="UniProtKB-UniRule"/>
</dbReference>
<dbReference type="InterPro" id="IPR035902">
    <property type="entry name" value="Nuc_phospho_transferase"/>
</dbReference>
<comment type="pathway">
    <text evidence="7">Pyrimidine metabolism; dTMP biosynthesis via salvage pathway; dTMP from thymine: step 1/2.</text>
</comment>
<dbReference type="InterPro" id="IPR000053">
    <property type="entry name" value="Thymidine/pyrmidine_PPase"/>
</dbReference>
<dbReference type="FunFam" id="3.40.1030.10:FF:000001">
    <property type="entry name" value="Thymidine phosphorylase"/>
    <property type="match status" value="1"/>
</dbReference>